<sequence>MQKKQYSVNLAEFGKVVNYQQIDLFDLLHVDKNDVIDSMDGRASSKIKEKAIRMMSLFSGCGSIDKAFLDENYDIVFANDRFVSRALRDNHIQTYRNNIGDHIIMRDVMEFTKEDIPEVDFLAAGIPCVDFSNLNVIKNFRNEESLQHPLVEQTLNIINWSKCKGFLIENVERFLTVKGGIMIKRFKERLSNFNIITRVIDATSLGSPQKRKRAFILGLNGAEPNLDIPHLAQLTTVRDAFENIEGKPQQDMYFTPTSKTLERMKHVPQGGNINSVPLELRSEKKKFSNFCQRLDLNGHAPTITHVQDEVFIHPLLNRYLTVRETARLFSLWRQMMSA</sequence>
<evidence type="ECO:0000256" key="4">
    <source>
        <dbReference type="ARBA" id="ARBA00022747"/>
    </source>
</evidence>
<dbReference type="InterPro" id="IPR001525">
    <property type="entry name" value="C5_MeTfrase"/>
</dbReference>
<keyword evidence="9" id="KW-1185">Reference proteome</keyword>
<dbReference type="REBASE" id="112397">
    <property type="entry name" value="M.Pte30644ORF25060P"/>
</dbReference>
<feature type="active site" evidence="5">
    <location>
        <position position="128"/>
    </location>
</feature>
<keyword evidence="4" id="KW-0680">Restriction system</keyword>
<dbReference type="Gene3D" id="3.90.120.10">
    <property type="entry name" value="DNA Methylase, subunit A, domain 2"/>
    <property type="match status" value="1"/>
</dbReference>
<comment type="catalytic activity">
    <reaction evidence="7">
        <text>a 2'-deoxycytidine in DNA + S-adenosyl-L-methionine = a 5-methyl-2'-deoxycytidine in DNA + S-adenosyl-L-homocysteine + H(+)</text>
        <dbReference type="Rhea" id="RHEA:13681"/>
        <dbReference type="Rhea" id="RHEA-COMP:11369"/>
        <dbReference type="Rhea" id="RHEA-COMP:11370"/>
        <dbReference type="ChEBI" id="CHEBI:15378"/>
        <dbReference type="ChEBI" id="CHEBI:57856"/>
        <dbReference type="ChEBI" id="CHEBI:59789"/>
        <dbReference type="ChEBI" id="CHEBI:85452"/>
        <dbReference type="ChEBI" id="CHEBI:85454"/>
        <dbReference type="EC" id="2.1.1.37"/>
    </reaction>
</comment>
<evidence type="ECO:0000256" key="2">
    <source>
        <dbReference type="ARBA" id="ARBA00022679"/>
    </source>
</evidence>
<keyword evidence="1 5" id="KW-0489">Methyltransferase</keyword>
<evidence type="ECO:0000313" key="9">
    <source>
        <dbReference type="Proteomes" id="UP000032534"/>
    </source>
</evidence>
<dbReference type="PROSITE" id="PS00094">
    <property type="entry name" value="C5_MTASE_1"/>
    <property type="match status" value="1"/>
</dbReference>
<protein>
    <recommendedName>
        <fullName evidence="7">Cytosine-specific methyltransferase</fullName>
        <ecNumber evidence="7">2.1.1.37</ecNumber>
    </recommendedName>
</protein>
<dbReference type="EMBL" id="JTHP01000071">
    <property type="protein sequence ID" value="KJD43030.1"/>
    <property type="molecule type" value="Genomic_DNA"/>
</dbReference>
<evidence type="ECO:0000256" key="1">
    <source>
        <dbReference type="ARBA" id="ARBA00022603"/>
    </source>
</evidence>
<evidence type="ECO:0000256" key="5">
    <source>
        <dbReference type="PROSITE-ProRule" id="PRU01016"/>
    </source>
</evidence>
<name>A0A0D7WV33_9BACL</name>
<proteinExistence type="inferred from homology"/>
<dbReference type="InterPro" id="IPR050390">
    <property type="entry name" value="C5-Methyltransferase"/>
</dbReference>
<accession>A0A0D7WV33</accession>
<dbReference type="PANTHER" id="PTHR10629">
    <property type="entry name" value="CYTOSINE-SPECIFIC METHYLTRANSFERASE"/>
    <property type="match status" value="1"/>
</dbReference>
<keyword evidence="2 5" id="KW-0808">Transferase</keyword>
<evidence type="ECO:0000256" key="6">
    <source>
        <dbReference type="RuleBase" id="RU000416"/>
    </source>
</evidence>
<organism evidence="8 9">
    <name type="scientific">Paenibacillus terrae</name>
    <dbReference type="NCBI Taxonomy" id="159743"/>
    <lineage>
        <taxon>Bacteria</taxon>
        <taxon>Bacillati</taxon>
        <taxon>Bacillota</taxon>
        <taxon>Bacilli</taxon>
        <taxon>Bacillales</taxon>
        <taxon>Paenibacillaceae</taxon>
        <taxon>Paenibacillus</taxon>
    </lineage>
</organism>
<dbReference type="Pfam" id="PF00145">
    <property type="entry name" value="DNA_methylase"/>
    <property type="match status" value="1"/>
</dbReference>
<keyword evidence="3 5" id="KW-0949">S-adenosyl-L-methionine</keyword>
<evidence type="ECO:0000313" key="8">
    <source>
        <dbReference type="EMBL" id="KJD43030.1"/>
    </source>
</evidence>
<dbReference type="NCBIfam" id="TIGR00675">
    <property type="entry name" value="dcm"/>
    <property type="match status" value="1"/>
</dbReference>
<dbReference type="InterPro" id="IPR018117">
    <property type="entry name" value="C5_DNA_meth_AS"/>
</dbReference>
<dbReference type="GO" id="GO:0009307">
    <property type="term" value="P:DNA restriction-modification system"/>
    <property type="evidence" value="ECO:0007669"/>
    <property type="project" value="UniProtKB-KW"/>
</dbReference>
<comment type="caution">
    <text evidence="8">The sequence shown here is derived from an EMBL/GenBank/DDBJ whole genome shotgun (WGS) entry which is preliminary data.</text>
</comment>
<dbReference type="Proteomes" id="UP000032534">
    <property type="component" value="Unassembled WGS sequence"/>
</dbReference>
<dbReference type="GO" id="GO:0044027">
    <property type="term" value="P:negative regulation of gene expression via chromosomal CpG island methylation"/>
    <property type="evidence" value="ECO:0007669"/>
    <property type="project" value="TreeGrafter"/>
</dbReference>
<dbReference type="GO" id="GO:0003677">
    <property type="term" value="F:DNA binding"/>
    <property type="evidence" value="ECO:0007669"/>
    <property type="project" value="TreeGrafter"/>
</dbReference>
<reference evidence="8 9" key="1">
    <citation type="submission" date="2014-11" db="EMBL/GenBank/DDBJ databases">
        <title>Draft Genome Sequences of Paenibacillus polymyxa NRRL B-30509 and Paenibacillus terrae NRRL B-30644, Strains from a Poultry Environment that Produce Tridecaptin A and Paenicidins.</title>
        <authorList>
            <person name="van Belkum M.J."/>
            <person name="Lohans C.T."/>
            <person name="Vederas J.C."/>
        </authorList>
    </citation>
    <scope>NUCLEOTIDE SEQUENCE [LARGE SCALE GENOMIC DNA]</scope>
    <source>
        <strain evidence="8 9">NRRL B-30644</strain>
    </source>
</reference>
<dbReference type="PRINTS" id="PR00105">
    <property type="entry name" value="C5METTRFRASE"/>
</dbReference>
<dbReference type="PANTHER" id="PTHR10629:SF52">
    <property type="entry name" value="DNA (CYTOSINE-5)-METHYLTRANSFERASE 1"/>
    <property type="match status" value="1"/>
</dbReference>
<dbReference type="GO" id="GO:0003886">
    <property type="term" value="F:DNA (cytosine-5-)-methyltransferase activity"/>
    <property type="evidence" value="ECO:0007669"/>
    <property type="project" value="UniProtKB-EC"/>
</dbReference>
<dbReference type="PATRIC" id="fig|159743.3.peg.5552"/>
<dbReference type="PROSITE" id="PS51679">
    <property type="entry name" value="SAM_MT_C5"/>
    <property type="match status" value="1"/>
</dbReference>
<dbReference type="Gene3D" id="3.40.50.150">
    <property type="entry name" value="Vaccinia Virus protein VP39"/>
    <property type="match status" value="1"/>
</dbReference>
<evidence type="ECO:0000256" key="3">
    <source>
        <dbReference type="ARBA" id="ARBA00022691"/>
    </source>
</evidence>
<dbReference type="InterPro" id="IPR029063">
    <property type="entry name" value="SAM-dependent_MTases_sf"/>
</dbReference>
<dbReference type="EC" id="2.1.1.37" evidence="7"/>
<comment type="similarity">
    <text evidence="5 6">Belongs to the class I-like SAM-binding methyltransferase superfamily. C5-methyltransferase family.</text>
</comment>
<gene>
    <name evidence="8" type="ORF">QD47_25060</name>
</gene>
<dbReference type="AlphaFoldDB" id="A0A0D7WV33"/>
<dbReference type="RefSeq" id="WP_044648664.1">
    <property type="nucleotide sequence ID" value="NZ_JTHP01000071.1"/>
</dbReference>
<evidence type="ECO:0000256" key="7">
    <source>
        <dbReference type="RuleBase" id="RU000417"/>
    </source>
</evidence>
<dbReference type="SUPFAM" id="SSF53335">
    <property type="entry name" value="S-adenosyl-L-methionine-dependent methyltransferases"/>
    <property type="match status" value="1"/>
</dbReference>
<dbReference type="GO" id="GO:0032259">
    <property type="term" value="P:methylation"/>
    <property type="evidence" value="ECO:0007669"/>
    <property type="project" value="UniProtKB-KW"/>
</dbReference>